<dbReference type="Proteomes" id="UP000245956">
    <property type="component" value="Unassembled WGS sequence"/>
</dbReference>
<organism evidence="2 3">
    <name type="scientific">Purpureocillium lilacinum</name>
    <name type="common">Paecilomyces lilacinus</name>
    <dbReference type="NCBI Taxonomy" id="33203"/>
    <lineage>
        <taxon>Eukaryota</taxon>
        <taxon>Fungi</taxon>
        <taxon>Dikarya</taxon>
        <taxon>Ascomycota</taxon>
        <taxon>Pezizomycotina</taxon>
        <taxon>Sordariomycetes</taxon>
        <taxon>Hypocreomycetidae</taxon>
        <taxon>Hypocreales</taxon>
        <taxon>Ophiocordycipitaceae</taxon>
        <taxon>Purpureocillium</taxon>
    </lineage>
</organism>
<feature type="region of interest" description="Disordered" evidence="1">
    <location>
        <begin position="193"/>
        <end position="217"/>
    </location>
</feature>
<accession>A0A2U3DV26</accession>
<reference evidence="2 3" key="1">
    <citation type="journal article" date="2016" name="Front. Microbiol.">
        <title>Genome and transcriptome sequences reveal the specific parasitism of the nematophagous Purpureocillium lilacinum 36-1.</title>
        <authorList>
            <person name="Xie J."/>
            <person name="Li S."/>
            <person name="Mo C."/>
            <person name="Xiao X."/>
            <person name="Peng D."/>
            <person name="Wang G."/>
            <person name="Xiao Y."/>
        </authorList>
    </citation>
    <scope>NUCLEOTIDE SEQUENCE [LARGE SCALE GENOMIC DNA]</scope>
    <source>
        <strain evidence="2 3">36-1</strain>
    </source>
</reference>
<evidence type="ECO:0000313" key="2">
    <source>
        <dbReference type="EMBL" id="PWI66103.1"/>
    </source>
</evidence>
<comment type="caution">
    <text evidence="2">The sequence shown here is derived from an EMBL/GenBank/DDBJ whole genome shotgun (WGS) entry which is preliminary data.</text>
</comment>
<name>A0A2U3DV26_PURLI</name>
<evidence type="ECO:0000313" key="3">
    <source>
        <dbReference type="Proteomes" id="UP000245956"/>
    </source>
</evidence>
<gene>
    <name evidence="2" type="ORF">PCL_05321</name>
</gene>
<proteinExistence type="predicted"/>
<evidence type="ECO:0000256" key="1">
    <source>
        <dbReference type="SAM" id="MobiDB-lite"/>
    </source>
</evidence>
<sequence>MSSVARELLVSFVEEAQWQFAESPNLCPHHLHQHAIIAPPIAGINCAPGAPLHERGRDALQPHGPPNGGTGKRTACTHPPRPNSSARQRAVLPRIDATKSALGVRSRRPTVARPRPATLRLTSEHQTNSFTVAKIVHFHHGGFYSSVSQSDQPQTPLGPARKLQRHTLTLSACLLQHSPPRPPRCRLHHRLAPGPRLETRPHGVSLKLLPSASRKSA</sequence>
<dbReference type="AlphaFoldDB" id="A0A2U3DV26"/>
<feature type="region of interest" description="Disordered" evidence="1">
    <location>
        <begin position="50"/>
        <end position="95"/>
    </location>
</feature>
<dbReference type="EMBL" id="LCWV01000027">
    <property type="protein sequence ID" value="PWI66103.1"/>
    <property type="molecule type" value="Genomic_DNA"/>
</dbReference>
<protein>
    <submittedName>
        <fullName evidence="2">Uncharacterized protein</fullName>
    </submittedName>
</protein>